<protein>
    <recommendedName>
        <fullName evidence="2">G-patch domain-containing protein</fullName>
    </recommendedName>
</protein>
<dbReference type="InterPro" id="IPR002110">
    <property type="entry name" value="Ankyrin_rpt"/>
</dbReference>
<name>A0AAD8ZNN0_9TELE</name>
<dbReference type="PANTHER" id="PTHR20923">
    <property type="entry name" value="BAT4 PROTEIN-RELATED"/>
    <property type="match status" value="1"/>
</dbReference>
<dbReference type="GO" id="GO:0003676">
    <property type="term" value="F:nucleic acid binding"/>
    <property type="evidence" value="ECO:0007669"/>
    <property type="project" value="InterPro"/>
</dbReference>
<dbReference type="InterPro" id="IPR039146">
    <property type="entry name" value="GPANK1"/>
</dbReference>
<evidence type="ECO:0000313" key="3">
    <source>
        <dbReference type="EMBL" id="KAK1802678.1"/>
    </source>
</evidence>
<dbReference type="EMBL" id="JAROKS010000006">
    <property type="protein sequence ID" value="KAK1802678.1"/>
    <property type="molecule type" value="Genomic_DNA"/>
</dbReference>
<dbReference type="SUPFAM" id="SSF48403">
    <property type="entry name" value="Ankyrin repeat"/>
    <property type="match status" value="1"/>
</dbReference>
<gene>
    <name evidence="3" type="ORF">P4O66_004313</name>
</gene>
<feature type="region of interest" description="Disordered" evidence="1">
    <location>
        <begin position="340"/>
        <end position="372"/>
    </location>
</feature>
<dbReference type="Pfam" id="PF12796">
    <property type="entry name" value="Ank_2"/>
    <property type="match status" value="1"/>
</dbReference>
<comment type="caution">
    <text evidence="3">The sequence shown here is derived from an EMBL/GenBank/DDBJ whole genome shotgun (WGS) entry which is preliminary data.</text>
</comment>
<dbReference type="Proteomes" id="UP001239994">
    <property type="component" value="Unassembled WGS sequence"/>
</dbReference>
<dbReference type="PANTHER" id="PTHR20923:SF1">
    <property type="entry name" value="G PATCH DOMAIN AND ANKYRIN REPEAT-CONTAINING PROTEIN 1"/>
    <property type="match status" value="1"/>
</dbReference>
<dbReference type="SMART" id="SM00443">
    <property type="entry name" value="G_patch"/>
    <property type="match status" value="1"/>
</dbReference>
<dbReference type="SMART" id="SM00248">
    <property type="entry name" value="ANK"/>
    <property type="match status" value="3"/>
</dbReference>
<organism evidence="3 4">
    <name type="scientific">Electrophorus voltai</name>
    <dbReference type="NCBI Taxonomy" id="2609070"/>
    <lineage>
        <taxon>Eukaryota</taxon>
        <taxon>Metazoa</taxon>
        <taxon>Chordata</taxon>
        <taxon>Craniata</taxon>
        <taxon>Vertebrata</taxon>
        <taxon>Euteleostomi</taxon>
        <taxon>Actinopterygii</taxon>
        <taxon>Neopterygii</taxon>
        <taxon>Teleostei</taxon>
        <taxon>Ostariophysi</taxon>
        <taxon>Gymnotiformes</taxon>
        <taxon>Gymnotoidei</taxon>
        <taxon>Gymnotidae</taxon>
        <taxon>Electrophorus</taxon>
    </lineage>
</organism>
<accession>A0AAD8ZNN0</accession>
<dbReference type="Gene3D" id="1.25.40.20">
    <property type="entry name" value="Ankyrin repeat-containing domain"/>
    <property type="match status" value="1"/>
</dbReference>
<evidence type="ECO:0000259" key="2">
    <source>
        <dbReference type="PROSITE" id="PS50174"/>
    </source>
</evidence>
<evidence type="ECO:0000256" key="1">
    <source>
        <dbReference type="SAM" id="MobiDB-lite"/>
    </source>
</evidence>
<feature type="compositionally biased region" description="Basic and acidic residues" evidence="1">
    <location>
        <begin position="348"/>
        <end position="372"/>
    </location>
</feature>
<reference evidence="3" key="1">
    <citation type="submission" date="2023-03" db="EMBL/GenBank/DDBJ databases">
        <title>Electrophorus voltai genome.</title>
        <authorList>
            <person name="Bian C."/>
        </authorList>
    </citation>
    <scope>NUCLEOTIDE SEQUENCE</scope>
    <source>
        <strain evidence="3">CB-2022</strain>
        <tissue evidence="3">Muscle</tissue>
    </source>
</reference>
<dbReference type="InterPro" id="IPR000467">
    <property type="entry name" value="G_patch_dom"/>
</dbReference>
<feature type="region of interest" description="Disordered" evidence="1">
    <location>
        <begin position="59"/>
        <end position="89"/>
    </location>
</feature>
<dbReference type="Pfam" id="PF01585">
    <property type="entry name" value="G-patch"/>
    <property type="match status" value="1"/>
</dbReference>
<proteinExistence type="predicted"/>
<keyword evidence="4" id="KW-1185">Reference proteome</keyword>
<sequence length="384" mass="42978">MSSVGLFVRATQEDRRWTEGDRTEGERRRAALLSGEEVSDYYRCLLTEEGGDGCRIRIDENRATQPRPGGRGRRPHRREAGNAGIRPGGSVSVVQEREGHCLLRCAQDGDVRVLRQLLSQGCNVNFHDAFYWTPVMCASHAGQREVLRLLLQAGAAWVGVVDTQVAHTPSRQAMPLTAELHPFQLNHTPPPLGLVQSFPSLKGRDARDLAMLAGHQDVVHELEEFSITENSDTPLEDAPSASAQWCAVCQVTYTDSTRTHSSSTLHQFSVKRPLMAPHYCLPPSSTSYKMMLRSGWDPASGLGPAHTGRRHPVGTVLKQNQAGLGYGPPLQARVTHFQAKDPQAVRRAPKERQDRKERGRTLRRREQRDRDWEMSYRTSFHLDA</sequence>
<feature type="domain" description="G-patch" evidence="2">
    <location>
        <begin position="283"/>
        <end position="329"/>
    </location>
</feature>
<dbReference type="InterPro" id="IPR036770">
    <property type="entry name" value="Ankyrin_rpt-contain_sf"/>
</dbReference>
<dbReference type="AlphaFoldDB" id="A0AAD8ZNN0"/>
<evidence type="ECO:0000313" key="4">
    <source>
        <dbReference type="Proteomes" id="UP001239994"/>
    </source>
</evidence>
<dbReference type="PROSITE" id="PS50174">
    <property type="entry name" value="G_PATCH"/>
    <property type="match status" value="1"/>
</dbReference>